<comment type="similarity">
    <text evidence="1">Belongs to the CFA/CMAS family.</text>
</comment>
<evidence type="ECO:0000256" key="4">
    <source>
        <dbReference type="ARBA" id="ARBA00022691"/>
    </source>
</evidence>
<comment type="caution">
    <text evidence="6">The sequence shown here is derived from an EMBL/GenBank/DDBJ whole genome shotgun (WGS) entry which is preliminary data.</text>
</comment>
<sequence length="361" mass="41633">MGKAFLEQADIQIEGSRPWDIKICHPGFFKCIMQQGLLGLGESYMDGWWECERLDIFVYKFLSGQLDEALPTHLHDILKFFSAKLLSIRSDESNFKRGHNDYEIGGDIFAVMLDSYMQYSCGCWRQASCLNEAQTAKLDMMCEKLQLTPGMRVLDIGCGWGGTAEYMARHYDVYVEGITDSTEQQKIAQARCEGLNVTIMLGDFRDPFDDQFDRIIALGTLQNIGLKSYQTFFEWVANCLRPDGLFLLQSIGSGQLVNHIGPWINKYIFPGGCLPSGEQIIHSTQLYLHIEDWINLGEDYDKTFMAWEKRVNTAWPELRHHYSPKFKRMLDYYLCSCAGFLRARKLNMWEVVFSRNDAKKI</sequence>
<evidence type="ECO:0000256" key="1">
    <source>
        <dbReference type="ARBA" id="ARBA00010815"/>
    </source>
</evidence>
<dbReference type="CDD" id="cd02440">
    <property type="entry name" value="AdoMet_MTases"/>
    <property type="match status" value="1"/>
</dbReference>
<evidence type="ECO:0000256" key="2">
    <source>
        <dbReference type="ARBA" id="ARBA00022603"/>
    </source>
</evidence>
<dbReference type="Proteomes" id="UP000739284">
    <property type="component" value="Unassembled WGS sequence"/>
</dbReference>
<gene>
    <name evidence="6" type="primary">cfa</name>
    <name evidence="6" type="ORF">J1784_07095</name>
</gene>
<proteinExistence type="inferred from homology"/>
<dbReference type="GO" id="GO:0008825">
    <property type="term" value="F:cyclopropane-fatty-acyl-phospholipid synthase activity"/>
    <property type="evidence" value="ECO:0007669"/>
    <property type="project" value="UniProtKB-EC"/>
</dbReference>
<dbReference type="PIRSF" id="PIRSF003085">
    <property type="entry name" value="CMAS"/>
    <property type="match status" value="1"/>
</dbReference>
<evidence type="ECO:0000256" key="5">
    <source>
        <dbReference type="ARBA" id="ARBA00023098"/>
    </source>
</evidence>
<keyword evidence="7" id="KW-1185">Reference proteome</keyword>
<evidence type="ECO:0000256" key="3">
    <source>
        <dbReference type="ARBA" id="ARBA00022679"/>
    </source>
</evidence>
<keyword evidence="2 6" id="KW-0489">Methyltransferase</keyword>
<dbReference type="InterPro" id="IPR003333">
    <property type="entry name" value="CMAS"/>
</dbReference>
<dbReference type="PANTHER" id="PTHR43667:SF1">
    <property type="entry name" value="CYCLOPROPANE-FATTY-ACYL-PHOSPHOLIPID SYNTHASE"/>
    <property type="match status" value="1"/>
</dbReference>
<dbReference type="NCBIfam" id="NF008686">
    <property type="entry name" value="PRK11705.1"/>
    <property type="match status" value="1"/>
</dbReference>
<dbReference type="InterPro" id="IPR029063">
    <property type="entry name" value="SAM-dependent_MTases_sf"/>
</dbReference>
<dbReference type="InterPro" id="IPR050723">
    <property type="entry name" value="CFA/CMAS"/>
</dbReference>
<keyword evidence="3 6" id="KW-0808">Transferase</keyword>
<accession>A0ABS6LCW4</accession>
<evidence type="ECO:0000313" key="6">
    <source>
        <dbReference type="EMBL" id="MBU9844773.1"/>
    </source>
</evidence>
<dbReference type="Pfam" id="PF02353">
    <property type="entry name" value="CMAS"/>
    <property type="match status" value="1"/>
</dbReference>
<evidence type="ECO:0000313" key="7">
    <source>
        <dbReference type="Proteomes" id="UP000739284"/>
    </source>
</evidence>
<protein>
    <submittedName>
        <fullName evidence="6">Cyclopropane fatty acyl phospholipid synthase</fullName>
        <ecNumber evidence="6">2.1.1.79</ecNumber>
    </submittedName>
</protein>
<reference evidence="6 7" key="1">
    <citation type="submission" date="2021-03" db="EMBL/GenBank/DDBJ databases">
        <title>Five novel Rahnella species.</title>
        <authorList>
            <person name="Brady C."/>
            <person name="Asselin J."/>
            <person name="Beer S."/>
            <person name="Bruberg M.B."/>
            <person name="Crampton B."/>
            <person name="Venter S."/>
            <person name="Arnold D."/>
            <person name="Denman S."/>
        </authorList>
    </citation>
    <scope>NUCLEOTIDE SEQUENCE [LARGE SCALE GENOMIC DNA]</scope>
    <source>
        <strain evidence="6 7">FRB 231</strain>
    </source>
</reference>
<dbReference type="PANTHER" id="PTHR43667">
    <property type="entry name" value="CYCLOPROPANE-FATTY-ACYL-PHOSPHOLIPID SYNTHASE"/>
    <property type="match status" value="1"/>
</dbReference>
<organism evidence="6 7">
    <name type="scientific">Rahnella ecdela</name>
    <dbReference type="NCBI Taxonomy" id="2816250"/>
    <lineage>
        <taxon>Bacteria</taxon>
        <taxon>Pseudomonadati</taxon>
        <taxon>Pseudomonadota</taxon>
        <taxon>Gammaproteobacteria</taxon>
        <taxon>Enterobacterales</taxon>
        <taxon>Yersiniaceae</taxon>
        <taxon>Rahnella</taxon>
    </lineage>
</organism>
<dbReference type="SUPFAM" id="SSF53335">
    <property type="entry name" value="S-adenosyl-L-methionine-dependent methyltransferases"/>
    <property type="match status" value="1"/>
</dbReference>
<keyword evidence="5" id="KW-0443">Lipid metabolism</keyword>
<dbReference type="EMBL" id="JAFMOY010000117">
    <property type="protein sequence ID" value="MBU9844773.1"/>
    <property type="molecule type" value="Genomic_DNA"/>
</dbReference>
<dbReference type="EC" id="2.1.1.79" evidence="6"/>
<dbReference type="GO" id="GO:0032259">
    <property type="term" value="P:methylation"/>
    <property type="evidence" value="ECO:0007669"/>
    <property type="project" value="UniProtKB-KW"/>
</dbReference>
<name>A0ABS6LCW4_9GAMM</name>
<dbReference type="Gene3D" id="3.40.50.150">
    <property type="entry name" value="Vaccinia Virus protein VP39"/>
    <property type="match status" value="1"/>
</dbReference>
<keyword evidence="4" id="KW-0949">S-adenosyl-L-methionine</keyword>